<gene>
    <name evidence="1" type="ORF">SCLCIDRAFT_31528</name>
</gene>
<name>A0A0C3DCT1_9AGAM</name>
<keyword evidence="2" id="KW-1185">Reference proteome</keyword>
<reference evidence="1 2" key="1">
    <citation type="submission" date="2014-04" db="EMBL/GenBank/DDBJ databases">
        <authorList>
            <consortium name="DOE Joint Genome Institute"/>
            <person name="Kuo A."/>
            <person name="Kohler A."/>
            <person name="Nagy L.G."/>
            <person name="Floudas D."/>
            <person name="Copeland A."/>
            <person name="Barry K.W."/>
            <person name="Cichocki N."/>
            <person name="Veneault-Fourrey C."/>
            <person name="LaButti K."/>
            <person name="Lindquist E.A."/>
            <person name="Lipzen A."/>
            <person name="Lundell T."/>
            <person name="Morin E."/>
            <person name="Murat C."/>
            <person name="Sun H."/>
            <person name="Tunlid A."/>
            <person name="Henrissat B."/>
            <person name="Grigoriev I.V."/>
            <person name="Hibbett D.S."/>
            <person name="Martin F."/>
            <person name="Nordberg H.P."/>
            <person name="Cantor M.N."/>
            <person name="Hua S.X."/>
        </authorList>
    </citation>
    <scope>NUCLEOTIDE SEQUENCE [LARGE SCALE GENOMIC DNA]</scope>
    <source>
        <strain evidence="1 2">Foug A</strain>
    </source>
</reference>
<evidence type="ECO:0000313" key="2">
    <source>
        <dbReference type="Proteomes" id="UP000053989"/>
    </source>
</evidence>
<organism evidence="1 2">
    <name type="scientific">Scleroderma citrinum Foug A</name>
    <dbReference type="NCBI Taxonomy" id="1036808"/>
    <lineage>
        <taxon>Eukaryota</taxon>
        <taxon>Fungi</taxon>
        <taxon>Dikarya</taxon>
        <taxon>Basidiomycota</taxon>
        <taxon>Agaricomycotina</taxon>
        <taxon>Agaricomycetes</taxon>
        <taxon>Agaricomycetidae</taxon>
        <taxon>Boletales</taxon>
        <taxon>Sclerodermatineae</taxon>
        <taxon>Sclerodermataceae</taxon>
        <taxon>Scleroderma</taxon>
    </lineage>
</organism>
<dbReference type="EMBL" id="KN822167">
    <property type="protein sequence ID" value="KIM53901.1"/>
    <property type="molecule type" value="Genomic_DNA"/>
</dbReference>
<dbReference type="HOGENOM" id="CLU_2334860_0_0_1"/>
<sequence length="98" mass="10631">MIPNIPVENKKFCSQWETSISKEVFSGWNMEAIGEEQVKVTCKKTVLGCESLVISVSAMFKSTGSSMNMAAIQGTNGILEKWPESEILLDAGMDLGAV</sequence>
<dbReference type="AlphaFoldDB" id="A0A0C3DCT1"/>
<dbReference type="InParanoid" id="A0A0C3DCT1"/>
<evidence type="ECO:0000313" key="1">
    <source>
        <dbReference type="EMBL" id="KIM53901.1"/>
    </source>
</evidence>
<accession>A0A0C3DCT1</accession>
<dbReference type="Proteomes" id="UP000053989">
    <property type="component" value="Unassembled WGS sequence"/>
</dbReference>
<proteinExistence type="predicted"/>
<reference evidence="2" key="2">
    <citation type="submission" date="2015-01" db="EMBL/GenBank/DDBJ databases">
        <title>Evolutionary Origins and Diversification of the Mycorrhizal Mutualists.</title>
        <authorList>
            <consortium name="DOE Joint Genome Institute"/>
            <consortium name="Mycorrhizal Genomics Consortium"/>
            <person name="Kohler A."/>
            <person name="Kuo A."/>
            <person name="Nagy L.G."/>
            <person name="Floudas D."/>
            <person name="Copeland A."/>
            <person name="Barry K.W."/>
            <person name="Cichocki N."/>
            <person name="Veneault-Fourrey C."/>
            <person name="LaButti K."/>
            <person name="Lindquist E.A."/>
            <person name="Lipzen A."/>
            <person name="Lundell T."/>
            <person name="Morin E."/>
            <person name="Murat C."/>
            <person name="Riley R."/>
            <person name="Ohm R."/>
            <person name="Sun H."/>
            <person name="Tunlid A."/>
            <person name="Henrissat B."/>
            <person name="Grigoriev I.V."/>
            <person name="Hibbett D.S."/>
            <person name="Martin F."/>
        </authorList>
    </citation>
    <scope>NUCLEOTIDE SEQUENCE [LARGE SCALE GENOMIC DNA]</scope>
    <source>
        <strain evidence="2">Foug A</strain>
    </source>
</reference>
<protein>
    <submittedName>
        <fullName evidence="1">Uncharacterized protein</fullName>
    </submittedName>
</protein>